<accession>S0F8L4</accession>
<evidence type="ECO:0000313" key="2">
    <source>
        <dbReference type="Proteomes" id="UP000014073"/>
    </source>
</evidence>
<comment type="caution">
    <text evidence="1">The sequence shown here is derived from an EMBL/GenBank/DDBJ whole genome shotgun (WGS) entry which is preliminary data.</text>
</comment>
<keyword evidence="2" id="KW-1185">Reference proteome</keyword>
<dbReference type="AlphaFoldDB" id="S0F8L4"/>
<dbReference type="EMBL" id="ACBW01000152">
    <property type="protein sequence ID" value="EEF76768.1"/>
    <property type="molecule type" value="Genomic_DNA"/>
</dbReference>
<sequence>MTSSFRRRINFTSYHIISLERTPVFFRENFCFVPVKLLFRAGETAVSCW</sequence>
<organism evidence="1 2">
    <name type="scientific">Phocaeicola coprophilus DSM 18228 = JCM 13818</name>
    <dbReference type="NCBI Taxonomy" id="547042"/>
    <lineage>
        <taxon>Bacteria</taxon>
        <taxon>Pseudomonadati</taxon>
        <taxon>Bacteroidota</taxon>
        <taxon>Bacteroidia</taxon>
        <taxon>Bacteroidales</taxon>
        <taxon>Bacteroidaceae</taxon>
        <taxon>Phocaeicola</taxon>
    </lineage>
</organism>
<reference evidence="1 2" key="1">
    <citation type="submission" date="2008-12" db="EMBL/GenBank/DDBJ databases">
        <authorList>
            <person name="Fulton L."/>
            <person name="Clifton S."/>
            <person name="Fulton B."/>
            <person name="Xu J."/>
            <person name="Minx P."/>
            <person name="Pepin K.H."/>
            <person name="Johnson M."/>
            <person name="Bhonagiri V."/>
            <person name="Nash W.E."/>
            <person name="Mardis E.R."/>
            <person name="Wilson R.K."/>
        </authorList>
    </citation>
    <scope>NUCLEOTIDE SEQUENCE [LARGE SCALE GENOMIC DNA]</scope>
    <source>
        <strain evidence="1 2">DSM 18228</strain>
    </source>
</reference>
<evidence type="ECO:0000313" key="1">
    <source>
        <dbReference type="EMBL" id="EEF76768.1"/>
    </source>
</evidence>
<dbReference type="Proteomes" id="UP000014073">
    <property type="component" value="Unassembled WGS sequence"/>
</dbReference>
<protein>
    <submittedName>
        <fullName evidence="1">Uncharacterized protein</fullName>
    </submittedName>
</protein>
<gene>
    <name evidence="1" type="ORF">BACCOPRO_02274</name>
</gene>
<proteinExistence type="predicted"/>
<dbReference type="HOGENOM" id="CLU_3132192_0_0_10"/>
<name>S0F8L4_9BACT</name>
<dbReference type="STRING" id="547042.BACCOPRO_02274"/>